<keyword evidence="1" id="KW-0808">Transferase</keyword>
<dbReference type="InterPro" id="IPR027612">
    <property type="entry name" value="Put_MTase_LIC12133"/>
</dbReference>
<protein>
    <submittedName>
        <fullName evidence="1">Putative methyltransferase, LIC12133 family</fullName>
    </submittedName>
</protein>
<reference evidence="2" key="1">
    <citation type="submission" date="2016-10" db="EMBL/GenBank/DDBJ databases">
        <authorList>
            <person name="Varghese N."/>
            <person name="Submissions S."/>
        </authorList>
    </citation>
    <scope>NUCLEOTIDE SEQUENCE [LARGE SCALE GENOMIC DNA]</scope>
    <source>
        <strain evidence="2">CGMCC 1.7061</strain>
    </source>
</reference>
<accession>A0A1I4NTM9</accession>
<evidence type="ECO:0000313" key="1">
    <source>
        <dbReference type="EMBL" id="SFM18884.1"/>
    </source>
</evidence>
<name>A0A1I4NTM9_9GAMM</name>
<organism evidence="1 2">
    <name type="scientific">Marinobacter zhejiangensis</name>
    <dbReference type="NCBI Taxonomy" id="488535"/>
    <lineage>
        <taxon>Bacteria</taxon>
        <taxon>Pseudomonadati</taxon>
        <taxon>Pseudomonadota</taxon>
        <taxon>Gammaproteobacteria</taxon>
        <taxon>Pseudomonadales</taxon>
        <taxon>Marinobacteraceae</taxon>
        <taxon>Marinobacter</taxon>
    </lineage>
</organism>
<dbReference type="NCBIfam" id="TIGR04325">
    <property type="entry name" value="MTase_LIC12133"/>
    <property type="match status" value="1"/>
</dbReference>
<dbReference type="Gene3D" id="3.40.50.150">
    <property type="entry name" value="Vaccinia Virus protein VP39"/>
    <property type="match status" value="1"/>
</dbReference>
<evidence type="ECO:0000313" key="2">
    <source>
        <dbReference type="Proteomes" id="UP000198519"/>
    </source>
</evidence>
<gene>
    <name evidence="1" type="ORF">SAMN04487963_1611</name>
</gene>
<dbReference type="Proteomes" id="UP000198519">
    <property type="component" value="Unassembled WGS sequence"/>
</dbReference>
<keyword evidence="2" id="KW-1185">Reference proteome</keyword>
<dbReference type="OrthoDB" id="8846308at2"/>
<dbReference type="AlphaFoldDB" id="A0A1I4NTM9"/>
<dbReference type="SUPFAM" id="SSF53335">
    <property type="entry name" value="S-adenosyl-L-methionine-dependent methyltransferases"/>
    <property type="match status" value="1"/>
</dbReference>
<proteinExistence type="predicted"/>
<dbReference type="GO" id="GO:0008168">
    <property type="term" value="F:methyltransferase activity"/>
    <property type="evidence" value="ECO:0007669"/>
    <property type="project" value="UniProtKB-KW"/>
</dbReference>
<dbReference type="InterPro" id="IPR029063">
    <property type="entry name" value="SAM-dependent_MTases_sf"/>
</dbReference>
<sequence>MYERAKEFVHHIEHLPVINEMLTRRYARKFAVANNVNLFLGVYPDFASATADAPTSKPLGYDNEAPASAEMYRFRMQAIAPCDYPVAFWLARLMQPGQTLLDFGGHVGVLYYALTRYLNFPESFGWEIYDVPAVIREARQFAASNHGSERLSFYDDLSQADPCELMLFSGSLQYVEEPLSSIVGRLKSRPNYLLINMLPVHPTQAYVTLQNIGTAICPYRIYSASEIVEEVQKLGGEVIDEWKNTDKACPIPYHEAQSLDYYRGMLVRLNPEARAA</sequence>
<keyword evidence="1" id="KW-0489">Methyltransferase</keyword>
<dbReference type="RefSeq" id="WP_092021403.1">
    <property type="nucleotide sequence ID" value="NZ_FOUE01000002.1"/>
</dbReference>
<dbReference type="STRING" id="488535.SAMN04487963_1611"/>
<dbReference type="GO" id="GO:0032259">
    <property type="term" value="P:methylation"/>
    <property type="evidence" value="ECO:0007669"/>
    <property type="project" value="UniProtKB-KW"/>
</dbReference>
<dbReference type="EMBL" id="FOUE01000002">
    <property type="protein sequence ID" value="SFM18884.1"/>
    <property type="molecule type" value="Genomic_DNA"/>
</dbReference>